<keyword evidence="3" id="KW-1185">Reference proteome</keyword>
<dbReference type="Gene3D" id="3.30.70.100">
    <property type="match status" value="1"/>
</dbReference>
<evidence type="ECO:0000259" key="1">
    <source>
        <dbReference type="Pfam" id="PF07045"/>
    </source>
</evidence>
<name>A0ABT9L4Z9_9ACTN</name>
<dbReference type="InterPro" id="IPR010753">
    <property type="entry name" value="DUF1330"/>
</dbReference>
<feature type="domain" description="DUF1330" evidence="1">
    <location>
        <begin position="35"/>
        <end position="110"/>
    </location>
</feature>
<gene>
    <name evidence="2" type="ORF">JOF35_008131</name>
</gene>
<dbReference type="InterPro" id="IPR011008">
    <property type="entry name" value="Dimeric_a/b-barrel"/>
</dbReference>
<evidence type="ECO:0000313" key="2">
    <source>
        <dbReference type="EMBL" id="MDP9615793.1"/>
    </source>
</evidence>
<reference evidence="2 3" key="1">
    <citation type="submission" date="2023-07" db="EMBL/GenBank/DDBJ databases">
        <title>Sequencing the genomes of 1000 actinobacteria strains.</title>
        <authorList>
            <person name="Klenk H.-P."/>
        </authorList>
    </citation>
    <scope>NUCLEOTIDE SEQUENCE [LARGE SCALE GENOMIC DNA]</scope>
    <source>
        <strain evidence="2 3">DSM 41600</strain>
    </source>
</reference>
<protein>
    <submittedName>
        <fullName evidence="2">Uncharacterized protein (DUF1330 family)</fullName>
    </submittedName>
</protein>
<dbReference type="RefSeq" id="WP_062010624.1">
    <property type="nucleotide sequence ID" value="NZ_JAURUE010000002.1"/>
</dbReference>
<dbReference type="Proteomes" id="UP001234880">
    <property type="component" value="Unassembled WGS sequence"/>
</dbReference>
<dbReference type="EMBL" id="JAURUE010000002">
    <property type="protein sequence ID" value="MDP9615793.1"/>
    <property type="molecule type" value="Genomic_DNA"/>
</dbReference>
<dbReference type="PANTHER" id="PTHR40257:SF1">
    <property type="entry name" value="DUF1330 DOMAIN-CONTAINING PROTEIN"/>
    <property type="match status" value="1"/>
</dbReference>
<evidence type="ECO:0000313" key="3">
    <source>
        <dbReference type="Proteomes" id="UP001234880"/>
    </source>
</evidence>
<comment type="caution">
    <text evidence="2">The sequence shown here is derived from an EMBL/GenBank/DDBJ whole genome shotgun (WGS) entry which is preliminary data.</text>
</comment>
<dbReference type="SUPFAM" id="SSF54909">
    <property type="entry name" value="Dimeric alpha+beta barrel"/>
    <property type="match status" value="1"/>
</dbReference>
<sequence>MIEIDDRELDTLLAEDPGGPVVMLNLLRFRPDGGRESYQRYADALGAEINARYGLRVEYLGDGGRPLVAEDGQAWDMVALVRYPNRRAFVDMIRDPDYRAAAHLRSEALVEAVLQPTSPIGG</sequence>
<accession>A0ABT9L4Z9</accession>
<dbReference type="PANTHER" id="PTHR40257">
    <property type="match status" value="1"/>
</dbReference>
<dbReference type="Pfam" id="PF07045">
    <property type="entry name" value="DUF1330"/>
    <property type="match status" value="1"/>
</dbReference>
<organism evidence="2 3">
    <name type="scientific">Streptomyces demainii</name>
    <dbReference type="NCBI Taxonomy" id="588122"/>
    <lineage>
        <taxon>Bacteria</taxon>
        <taxon>Bacillati</taxon>
        <taxon>Actinomycetota</taxon>
        <taxon>Actinomycetes</taxon>
        <taxon>Kitasatosporales</taxon>
        <taxon>Streptomycetaceae</taxon>
        <taxon>Streptomyces</taxon>
    </lineage>
</organism>
<proteinExistence type="predicted"/>